<sequence length="159" mass="17705">MNRAKKELFVSELSKEIENVSYIYVYGCGNVSSEELFKIRLDATYSDINVKFVKNTLAKRALNDQIQPMLEKTSVLCFGSGDPLNAAHVLARYEKEYKGRFVSRGGLVEKSLCDKSMIKRMSSIGSVDGLRSLLLGVLQAPMASFARVLNLIAEKEEGN</sequence>
<gene>
    <name evidence="7" type="ORF">FZC35_00505</name>
</gene>
<dbReference type="RefSeq" id="WP_148980713.1">
    <property type="nucleotide sequence ID" value="NZ_CP043315.1"/>
</dbReference>
<dbReference type="PANTHER" id="PTHR11560">
    <property type="entry name" value="39S RIBOSOMAL PROTEIN L10, MITOCHONDRIAL"/>
    <property type="match status" value="1"/>
</dbReference>
<evidence type="ECO:0000256" key="1">
    <source>
        <dbReference type="ARBA" id="ARBA00002633"/>
    </source>
</evidence>
<dbReference type="SUPFAM" id="SSF160369">
    <property type="entry name" value="Ribosomal protein L10-like"/>
    <property type="match status" value="1"/>
</dbReference>
<evidence type="ECO:0000313" key="8">
    <source>
        <dbReference type="Proteomes" id="UP000325155"/>
    </source>
</evidence>
<dbReference type="GO" id="GO:1990904">
    <property type="term" value="C:ribonucleoprotein complex"/>
    <property type="evidence" value="ECO:0007669"/>
    <property type="project" value="UniProtKB-KW"/>
</dbReference>
<dbReference type="Proteomes" id="UP000325155">
    <property type="component" value="Chromosome"/>
</dbReference>
<evidence type="ECO:0000256" key="6">
    <source>
        <dbReference type="ARBA" id="ARBA00035502"/>
    </source>
</evidence>
<dbReference type="GO" id="GO:0005840">
    <property type="term" value="C:ribosome"/>
    <property type="evidence" value="ECO:0007669"/>
    <property type="project" value="UniProtKB-KW"/>
</dbReference>
<protein>
    <recommendedName>
        <fullName evidence="5">Large ribosomal subunit protein uL10</fullName>
    </recommendedName>
    <alternativeName>
        <fullName evidence="6">50S ribosomal protein L10</fullName>
    </alternativeName>
</protein>
<evidence type="ECO:0000313" key="7">
    <source>
        <dbReference type="EMBL" id="QEK37866.1"/>
    </source>
</evidence>
<dbReference type="CDD" id="cd05797">
    <property type="entry name" value="Ribosomal_L10"/>
    <property type="match status" value="1"/>
</dbReference>
<dbReference type="InterPro" id="IPR001790">
    <property type="entry name" value="Ribosomal_uL10"/>
</dbReference>
<evidence type="ECO:0000256" key="3">
    <source>
        <dbReference type="ARBA" id="ARBA00022980"/>
    </source>
</evidence>
<comment type="similarity">
    <text evidence="2">Belongs to the universal ribosomal protein uL10 family.</text>
</comment>
<dbReference type="Gene3D" id="3.30.70.1730">
    <property type="match status" value="1"/>
</dbReference>
<evidence type="ECO:0000256" key="4">
    <source>
        <dbReference type="ARBA" id="ARBA00023274"/>
    </source>
</evidence>
<reference evidence="7 8" key="1">
    <citation type="submission" date="2019-08" db="EMBL/GenBank/DDBJ databases">
        <title>Highly reduced genomes of protist endosymbionts show evolutionary convergence.</title>
        <authorList>
            <person name="George E."/>
            <person name="Husnik F."/>
            <person name="Tashyreva D."/>
            <person name="Prokopchuk G."/>
            <person name="Horak A."/>
            <person name="Kwong W.K."/>
            <person name="Lukes J."/>
            <person name="Keeling P.J."/>
        </authorList>
    </citation>
    <scope>NUCLEOTIDE SEQUENCE [LARGE SCALE GENOMIC DNA]</scope>
    <source>
        <strain evidence="7">1605</strain>
    </source>
</reference>
<dbReference type="NCBIfam" id="NF000955">
    <property type="entry name" value="PRK00099.1-1"/>
    <property type="match status" value="1"/>
</dbReference>
<comment type="function">
    <text evidence="1">Forms part of the ribosomal stalk, playing a central role in the interaction of the ribosome with GTP-bound translation factors.</text>
</comment>
<evidence type="ECO:0000256" key="2">
    <source>
        <dbReference type="ARBA" id="ARBA00008889"/>
    </source>
</evidence>
<keyword evidence="4" id="KW-0687">Ribonucleoprotein</keyword>
<organism evidence="7 8">
    <name type="scientific">Candidatus Cytomitobacter indipagum</name>
    <dbReference type="NCBI Taxonomy" id="2601575"/>
    <lineage>
        <taxon>Bacteria</taxon>
        <taxon>Pseudomonadati</taxon>
        <taxon>Pseudomonadota</taxon>
        <taxon>Alphaproteobacteria</taxon>
        <taxon>Holosporales</taxon>
        <taxon>Holosporaceae</taxon>
        <taxon>Candidatus Cytomitobacter</taxon>
    </lineage>
</organism>
<evidence type="ECO:0000256" key="5">
    <source>
        <dbReference type="ARBA" id="ARBA00035202"/>
    </source>
</evidence>
<proteinExistence type="inferred from homology"/>
<dbReference type="OrthoDB" id="9791972at2"/>
<dbReference type="InterPro" id="IPR043141">
    <property type="entry name" value="Ribosomal_uL10-like_sf"/>
</dbReference>
<dbReference type="KEGG" id="cip:FZC35_00505"/>
<dbReference type="AlphaFoldDB" id="A0A5C0UCW7"/>
<keyword evidence="8" id="KW-1185">Reference proteome</keyword>
<dbReference type="EMBL" id="CP043315">
    <property type="protein sequence ID" value="QEK37866.1"/>
    <property type="molecule type" value="Genomic_DNA"/>
</dbReference>
<name>A0A5C0UCW7_9PROT</name>
<dbReference type="Pfam" id="PF00466">
    <property type="entry name" value="Ribosomal_L10"/>
    <property type="match status" value="1"/>
</dbReference>
<keyword evidence="3 7" id="KW-0689">Ribosomal protein</keyword>
<dbReference type="InterPro" id="IPR047865">
    <property type="entry name" value="Ribosomal_uL10_bac_type"/>
</dbReference>
<accession>A0A5C0UCW7</accession>